<dbReference type="RefSeq" id="WP_119435991.1">
    <property type="nucleotide sequence ID" value="NZ_QWGR01000001.1"/>
</dbReference>
<keyword evidence="1" id="KW-0472">Membrane</keyword>
<dbReference type="Gene3D" id="3.55.50.30">
    <property type="match status" value="1"/>
</dbReference>
<keyword evidence="5" id="KW-1185">Reference proteome</keyword>
<dbReference type="AlphaFoldDB" id="A0A399T8M6"/>
<feature type="transmembrane region" description="Helical" evidence="1">
    <location>
        <begin position="106"/>
        <end position="129"/>
    </location>
</feature>
<sequence>MAPFSLGGCALWPVEDLLSKMRKELLHKYLNDQCTSEELKEVIAWVKSKEWSGTAEQELYSEWKNTDGVVSSQNANERFNRLLDKIHHNINIEHASFVRKMQRKKVLNRITQVAAIAMLPMLAFLLYTFSRHNFEISSLVAMQNDTLEIIAPIGSKTNFVLSDGSQVFLNNGSKLRYPLRFMDNKRDIFLSGEAYFVVAHDEKRPFRVKTRNLNITALGTEFNVFAYPDEISTEATLVEGKVAVEKVLKSGETQFIGEMEPNEQISYNRITDKVYSHHGDIDKYIAWREGKLIFKNESIEEIAHRLSRWYNVDIELTDKRVKQFTYTATFIDETLPQVLELLQIATPISYTIHPRKELPDGTFIKQKVTIGFNERK</sequence>
<dbReference type="InterPro" id="IPR012373">
    <property type="entry name" value="Ferrdict_sens_TM"/>
</dbReference>
<dbReference type="Gene3D" id="2.60.120.1440">
    <property type="match status" value="1"/>
</dbReference>
<keyword evidence="1" id="KW-1133">Transmembrane helix</keyword>
<dbReference type="InterPro" id="IPR032508">
    <property type="entry name" value="FecR_C"/>
</dbReference>
<gene>
    <name evidence="4" type="ORF">D1614_00870</name>
</gene>
<reference evidence="4 5" key="1">
    <citation type="submission" date="2018-08" db="EMBL/GenBank/DDBJ databases">
        <title>Pallidiluteibacterium maritimus gen. nov., sp. nov., isolated from coastal sediment.</title>
        <authorList>
            <person name="Zhou L.Y."/>
        </authorList>
    </citation>
    <scope>NUCLEOTIDE SEQUENCE [LARGE SCALE GENOMIC DNA]</scope>
    <source>
        <strain evidence="4 5">XSD2</strain>
    </source>
</reference>
<feature type="domain" description="Protein FecR C-terminal" evidence="3">
    <location>
        <begin position="291"/>
        <end position="355"/>
    </location>
</feature>
<evidence type="ECO:0000256" key="1">
    <source>
        <dbReference type="SAM" id="Phobius"/>
    </source>
</evidence>
<dbReference type="Pfam" id="PF04773">
    <property type="entry name" value="FecR"/>
    <property type="match status" value="1"/>
</dbReference>
<feature type="domain" description="FecR protein" evidence="2">
    <location>
        <begin position="154"/>
        <end position="242"/>
    </location>
</feature>
<dbReference type="InterPro" id="IPR006860">
    <property type="entry name" value="FecR"/>
</dbReference>
<organism evidence="4 5">
    <name type="scientific">Maribellus luteus</name>
    <dbReference type="NCBI Taxonomy" id="2305463"/>
    <lineage>
        <taxon>Bacteria</taxon>
        <taxon>Pseudomonadati</taxon>
        <taxon>Bacteroidota</taxon>
        <taxon>Bacteroidia</taxon>
        <taxon>Marinilabiliales</taxon>
        <taxon>Prolixibacteraceae</taxon>
        <taxon>Maribellus</taxon>
    </lineage>
</organism>
<accession>A0A399T8M6</accession>
<name>A0A399T8M6_9BACT</name>
<comment type="caution">
    <text evidence="4">The sequence shown here is derived from an EMBL/GenBank/DDBJ whole genome shotgun (WGS) entry which is preliminary data.</text>
</comment>
<protein>
    <submittedName>
        <fullName evidence="4">DUF4974 domain-containing protein</fullName>
    </submittedName>
</protein>
<dbReference type="OrthoDB" id="783402at2"/>
<dbReference type="EMBL" id="QWGR01000001">
    <property type="protein sequence ID" value="RIJ50521.1"/>
    <property type="molecule type" value="Genomic_DNA"/>
</dbReference>
<keyword evidence="1" id="KW-0812">Transmembrane</keyword>
<dbReference type="Proteomes" id="UP000265926">
    <property type="component" value="Unassembled WGS sequence"/>
</dbReference>
<proteinExistence type="predicted"/>
<evidence type="ECO:0000259" key="2">
    <source>
        <dbReference type="Pfam" id="PF04773"/>
    </source>
</evidence>
<dbReference type="PIRSF" id="PIRSF018266">
    <property type="entry name" value="FecR"/>
    <property type="match status" value="1"/>
</dbReference>
<dbReference type="Pfam" id="PF16344">
    <property type="entry name" value="FecR_C"/>
    <property type="match status" value="1"/>
</dbReference>
<evidence type="ECO:0000313" key="5">
    <source>
        <dbReference type="Proteomes" id="UP000265926"/>
    </source>
</evidence>
<evidence type="ECO:0000259" key="3">
    <source>
        <dbReference type="Pfam" id="PF16344"/>
    </source>
</evidence>
<dbReference type="PANTHER" id="PTHR30273:SF2">
    <property type="entry name" value="PROTEIN FECR"/>
    <property type="match status" value="1"/>
</dbReference>
<dbReference type="GO" id="GO:0016989">
    <property type="term" value="F:sigma factor antagonist activity"/>
    <property type="evidence" value="ECO:0007669"/>
    <property type="project" value="TreeGrafter"/>
</dbReference>
<evidence type="ECO:0000313" key="4">
    <source>
        <dbReference type="EMBL" id="RIJ50521.1"/>
    </source>
</evidence>
<dbReference type="PANTHER" id="PTHR30273">
    <property type="entry name" value="PERIPLASMIC SIGNAL SENSOR AND SIGMA FACTOR ACTIVATOR FECR-RELATED"/>
    <property type="match status" value="1"/>
</dbReference>